<feature type="compositionally biased region" description="Low complexity" evidence="6">
    <location>
        <begin position="1"/>
        <end position="15"/>
    </location>
</feature>
<keyword evidence="9" id="KW-1185">Reference proteome</keyword>
<comment type="caution">
    <text evidence="8">The sequence shown here is derived from an EMBL/GenBank/DDBJ whole genome shotgun (WGS) entry which is preliminary data.</text>
</comment>
<evidence type="ECO:0000256" key="4">
    <source>
        <dbReference type="ARBA" id="ARBA00023125"/>
    </source>
</evidence>
<dbReference type="InterPro" id="IPR039425">
    <property type="entry name" value="RNA_pol_sigma-70-like"/>
</dbReference>
<dbReference type="Gene3D" id="1.10.10.10">
    <property type="entry name" value="Winged helix-like DNA-binding domain superfamily/Winged helix DNA-binding domain"/>
    <property type="match status" value="1"/>
</dbReference>
<keyword evidence="3" id="KW-0731">Sigma factor</keyword>
<name>A0ABW3X534_9ACTN</name>
<dbReference type="SUPFAM" id="SSF88946">
    <property type="entry name" value="Sigma2 domain of RNA polymerase sigma factors"/>
    <property type="match status" value="1"/>
</dbReference>
<keyword evidence="2" id="KW-0805">Transcription regulation</keyword>
<dbReference type="RefSeq" id="WP_381327742.1">
    <property type="nucleotide sequence ID" value="NZ_JBHTMM010000001.1"/>
</dbReference>
<organism evidence="8 9">
    <name type="scientific">Streptomyces kaempferi</name>
    <dbReference type="NCBI Taxonomy" id="333725"/>
    <lineage>
        <taxon>Bacteria</taxon>
        <taxon>Bacillati</taxon>
        <taxon>Actinomycetota</taxon>
        <taxon>Actinomycetes</taxon>
        <taxon>Kitasatosporales</taxon>
        <taxon>Streptomycetaceae</taxon>
        <taxon>Streptomyces</taxon>
    </lineage>
</organism>
<dbReference type="Proteomes" id="UP001597058">
    <property type="component" value="Unassembled WGS sequence"/>
</dbReference>
<feature type="domain" description="RNA polymerase sigma factor 70 region 4 type 2" evidence="7">
    <location>
        <begin position="123"/>
        <end position="171"/>
    </location>
</feature>
<accession>A0ABW3X534</accession>
<protein>
    <submittedName>
        <fullName evidence="8">Sigma factor-like helix-turn-helix DNA-binding protein</fullName>
    </submittedName>
</protein>
<dbReference type="PANTHER" id="PTHR43133">
    <property type="entry name" value="RNA POLYMERASE ECF-TYPE SIGMA FACTO"/>
    <property type="match status" value="1"/>
</dbReference>
<dbReference type="CDD" id="cd06171">
    <property type="entry name" value="Sigma70_r4"/>
    <property type="match status" value="1"/>
</dbReference>
<keyword evidence="5" id="KW-0804">Transcription</keyword>
<evidence type="ECO:0000256" key="1">
    <source>
        <dbReference type="ARBA" id="ARBA00010641"/>
    </source>
</evidence>
<proteinExistence type="inferred from homology"/>
<keyword evidence="4" id="KW-0238">DNA-binding</keyword>
<dbReference type="InterPro" id="IPR013249">
    <property type="entry name" value="RNA_pol_sigma70_r4_t2"/>
</dbReference>
<dbReference type="InterPro" id="IPR013325">
    <property type="entry name" value="RNA_pol_sigma_r2"/>
</dbReference>
<evidence type="ECO:0000313" key="9">
    <source>
        <dbReference type="Proteomes" id="UP001597058"/>
    </source>
</evidence>
<evidence type="ECO:0000256" key="2">
    <source>
        <dbReference type="ARBA" id="ARBA00023015"/>
    </source>
</evidence>
<evidence type="ECO:0000256" key="6">
    <source>
        <dbReference type="SAM" id="MobiDB-lite"/>
    </source>
</evidence>
<dbReference type="EMBL" id="JBHTMM010000001">
    <property type="protein sequence ID" value="MFD1304305.1"/>
    <property type="molecule type" value="Genomic_DNA"/>
</dbReference>
<dbReference type="PANTHER" id="PTHR43133:SF50">
    <property type="entry name" value="ECF RNA POLYMERASE SIGMA FACTOR SIGM"/>
    <property type="match status" value="1"/>
</dbReference>
<dbReference type="Pfam" id="PF08281">
    <property type="entry name" value="Sigma70_r4_2"/>
    <property type="match status" value="1"/>
</dbReference>
<reference evidence="9" key="1">
    <citation type="journal article" date="2019" name="Int. J. Syst. Evol. Microbiol.">
        <title>The Global Catalogue of Microorganisms (GCM) 10K type strain sequencing project: providing services to taxonomists for standard genome sequencing and annotation.</title>
        <authorList>
            <consortium name="The Broad Institute Genomics Platform"/>
            <consortium name="The Broad Institute Genome Sequencing Center for Infectious Disease"/>
            <person name="Wu L."/>
            <person name="Ma J."/>
        </authorList>
    </citation>
    <scope>NUCLEOTIDE SEQUENCE [LARGE SCALE GENOMIC DNA]</scope>
    <source>
        <strain evidence="9">CGMCC 4.7020</strain>
    </source>
</reference>
<feature type="region of interest" description="Disordered" evidence="6">
    <location>
        <begin position="1"/>
        <end position="29"/>
    </location>
</feature>
<gene>
    <name evidence="8" type="ORF">ACFQ5X_00410</name>
</gene>
<evidence type="ECO:0000256" key="5">
    <source>
        <dbReference type="ARBA" id="ARBA00023163"/>
    </source>
</evidence>
<evidence type="ECO:0000259" key="7">
    <source>
        <dbReference type="Pfam" id="PF08281"/>
    </source>
</evidence>
<sequence>MPHTSSDASSDALSAIPAGEGGVTAAPGRGGDFTTYATAAWPRLVRTAHLLTGDLQEAEDLVLATLARVRTRWRRIPRDDVAFYVRRALVEHHLGRTRRRRVTRLPASFLPARPRRPAPAALATLTVLTARQRAVLVLRYGDGLSEAETAQLLGCAGGTVRTLARRGLEALRADPSFVLRHPVPGARP</sequence>
<comment type="similarity">
    <text evidence="1">Belongs to the sigma-70 factor family. ECF subfamily.</text>
</comment>
<dbReference type="InterPro" id="IPR013324">
    <property type="entry name" value="RNA_pol_sigma_r3/r4-like"/>
</dbReference>
<dbReference type="InterPro" id="IPR036388">
    <property type="entry name" value="WH-like_DNA-bd_sf"/>
</dbReference>
<evidence type="ECO:0000313" key="8">
    <source>
        <dbReference type="EMBL" id="MFD1304305.1"/>
    </source>
</evidence>
<dbReference type="SUPFAM" id="SSF88659">
    <property type="entry name" value="Sigma3 and sigma4 domains of RNA polymerase sigma factors"/>
    <property type="match status" value="1"/>
</dbReference>
<evidence type="ECO:0000256" key="3">
    <source>
        <dbReference type="ARBA" id="ARBA00023082"/>
    </source>
</evidence>